<evidence type="ECO:0000313" key="1">
    <source>
        <dbReference type="EMBL" id="ACH46876.1"/>
    </source>
</evidence>
<organism evidence="1 2">
    <name type="scientific">Feldmannia species virus</name>
    <dbReference type="NCBI Taxonomy" id="39420"/>
    <lineage>
        <taxon>Viruses</taxon>
        <taxon>Varidnaviria</taxon>
        <taxon>Bamfordvirae</taxon>
        <taxon>Nucleocytoviricota</taxon>
        <taxon>Megaviricetes</taxon>
        <taxon>Algavirales</taxon>
        <taxon>Phycodnaviridae</taxon>
        <taxon>Phaeovirus</taxon>
        <taxon>Phaeovirus feldmanniae</taxon>
    </lineage>
</organism>
<dbReference type="EMBL" id="EU916176">
    <property type="protein sequence ID" value="ACH46876.1"/>
    <property type="molecule type" value="Genomic_DNA"/>
</dbReference>
<evidence type="ECO:0008006" key="3">
    <source>
        <dbReference type="Google" id="ProtNLM"/>
    </source>
</evidence>
<reference evidence="1 2" key="1">
    <citation type="journal article" date="2009" name="Virology">
        <title>Genomic analysis of the smallest giant virus--Feldmannia sp. virus 158.</title>
        <authorList>
            <person name="Schroeder D.C."/>
            <person name="Park Y."/>
            <person name="Yoon H.M."/>
            <person name="Lee Y.S."/>
            <person name="Kang S.W."/>
            <person name="Meints R.H."/>
            <person name="Ivey R.G."/>
            <person name="Choi T.J."/>
        </authorList>
    </citation>
    <scope>NUCLEOTIDE SEQUENCE [LARGE SCALE GENOMIC DNA]</scope>
    <source>
        <strain evidence="1">FsV-158</strain>
    </source>
</reference>
<accession>B5LWL3</accession>
<dbReference type="KEGG" id="vg:6804925"/>
<proteinExistence type="predicted"/>
<dbReference type="Proteomes" id="UP000204092">
    <property type="component" value="Segment"/>
</dbReference>
<protein>
    <recommendedName>
        <fullName evidence="3">LamG-like jellyroll fold domain-containing protein</fullName>
    </recommendedName>
</protein>
<dbReference type="Pfam" id="PF13385">
    <property type="entry name" value="Laminin_G_3"/>
    <property type="match status" value="1"/>
</dbReference>
<dbReference type="SUPFAM" id="SSF49899">
    <property type="entry name" value="Concanavalin A-like lectins/glucanases"/>
    <property type="match status" value="1"/>
</dbReference>
<dbReference type="Gene3D" id="2.60.120.200">
    <property type="match status" value="1"/>
</dbReference>
<dbReference type="GeneID" id="6804925"/>
<evidence type="ECO:0000313" key="2">
    <source>
        <dbReference type="Proteomes" id="UP000204092"/>
    </source>
</evidence>
<sequence length="359" mass="39036">MSLGYFARYRFNDPLDLAKEDLGVGDLVVETGSLQSVEDPRHGTVLYLDGATSLASLGDFGDIVDDSSRCFSFWANCDSEFASPVVSYGELESSRAFVVYAKNDLSQPEFYDYQTRVSPSGSDTEQSGWHHFAFTYSADDKVIQIYLDGSLVLQETGVTLTTGASDPLRIGTDGLGEYFEGSLVDIRVFSKNVASSTVLTLYREGPNYLDELGEASFVSSHNRSDAAAGDLVCRTMFGVSPDGQTISQAYFDSSVGEVARVEDGLDDSGTAYRAVSVRDGDGTLSKVLQFTGNNTTFFNNNKESVIFSSEGVHLAEDGERGCMYFGNARQFRLRSTGSSFLVEALATQEYVVKMEVSSV</sequence>
<keyword evidence="2" id="KW-1185">Reference proteome</keyword>
<dbReference type="RefSeq" id="YP_002154746.1">
    <property type="nucleotide sequence ID" value="NC_011183.1"/>
</dbReference>
<name>B5LWL3_9PHYC</name>
<dbReference type="InterPro" id="IPR013320">
    <property type="entry name" value="ConA-like_dom_sf"/>
</dbReference>